<dbReference type="Pfam" id="PF25583">
    <property type="entry name" value="WCX"/>
    <property type="match status" value="1"/>
</dbReference>
<keyword evidence="1" id="KW-0805">Transcription regulation</keyword>
<dbReference type="Gene3D" id="1.10.10.10">
    <property type="entry name" value="Winged helix-like DNA-binding domain superfamily/Winged helix DNA-binding domain"/>
    <property type="match status" value="1"/>
</dbReference>
<dbReference type="PROSITE" id="PS52050">
    <property type="entry name" value="WYL"/>
    <property type="match status" value="1"/>
</dbReference>
<dbReference type="PANTHER" id="PTHR34580">
    <property type="match status" value="1"/>
</dbReference>
<accession>A0ABQ5XL31</accession>
<dbReference type="Pfam" id="PF08279">
    <property type="entry name" value="HTH_11"/>
    <property type="match status" value="1"/>
</dbReference>
<dbReference type="InterPro" id="IPR026881">
    <property type="entry name" value="WYL_dom"/>
</dbReference>
<protein>
    <submittedName>
        <fullName evidence="4">Transcriptional regulator</fullName>
    </submittedName>
</protein>
<dbReference type="EMBL" id="BSOB01000001">
    <property type="protein sequence ID" value="GLQ91114.1"/>
    <property type="molecule type" value="Genomic_DNA"/>
</dbReference>
<dbReference type="PROSITE" id="PS51000">
    <property type="entry name" value="HTH_DEOR_2"/>
    <property type="match status" value="1"/>
</dbReference>
<gene>
    <name evidence="4" type="ORF">GCM10007901_00640</name>
</gene>
<dbReference type="InterPro" id="IPR028349">
    <property type="entry name" value="PafC-like"/>
</dbReference>
<dbReference type="InterPro" id="IPR001034">
    <property type="entry name" value="DeoR_HTH"/>
</dbReference>
<dbReference type="Proteomes" id="UP001156670">
    <property type="component" value="Unassembled WGS sequence"/>
</dbReference>
<comment type="caution">
    <text evidence="4">The sequence shown here is derived from an EMBL/GenBank/DDBJ whole genome shotgun (WGS) entry which is preliminary data.</text>
</comment>
<dbReference type="InterPro" id="IPR057727">
    <property type="entry name" value="WCX_dom"/>
</dbReference>
<dbReference type="PIRSF" id="PIRSF016838">
    <property type="entry name" value="PafC"/>
    <property type="match status" value="1"/>
</dbReference>
<feature type="domain" description="HTH deoR-type" evidence="3">
    <location>
        <begin position="4"/>
        <end position="59"/>
    </location>
</feature>
<name>A0ABQ5XL31_9GAMM</name>
<evidence type="ECO:0000256" key="2">
    <source>
        <dbReference type="ARBA" id="ARBA00023163"/>
    </source>
</evidence>
<evidence type="ECO:0000259" key="3">
    <source>
        <dbReference type="PROSITE" id="PS51000"/>
    </source>
</evidence>
<dbReference type="InterPro" id="IPR036388">
    <property type="entry name" value="WH-like_DNA-bd_sf"/>
</dbReference>
<evidence type="ECO:0000313" key="5">
    <source>
        <dbReference type="Proteomes" id="UP001156670"/>
    </source>
</evidence>
<reference evidence="5" key="1">
    <citation type="journal article" date="2019" name="Int. J. Syst. Evol. Microbiol.">
        <title>The Global Catalogue of Microorganisms (GCM) 10K type strain sequencing project: providing services to taxonomists for standard genome sequencing and annotation.</title>
        <authorList>
            <consortium name="The Broad Institute Genomics Platform"/>
            <consortium name="The Broad Institute Genome Sequencing Center for Infectious Disease"/>
            <person name="Wu L."/>
            <person name="Ma J."/>
        </authorList>
    </citation>
    <scope>NUCLEOTIDE SEQUENCE [LARGE SCALE GENOMIC DNA]</scope>
    <source>
        <strain evidence="5">NBRC 111980</strain>
    </source>
</reference>
<dbReference type="SUPFAM" id="SSF46785">
    <property type="entry name" value="Winged helix' DNA-binding domain"/>
    <property type="match status" value="1"/>
</dbReference>
<dbReference type="Pfam" id="PF13280">
    <property type="entry name" value="WYL"/>
    <property type="match status" value="1"/>
</dbReference>
<evidence type="ECO:0000313" key="4">
    <source>
        <dbReference type="EMBL" id="GLQ91114.1"/>
    </source>
</evidence>
<organism evidence="4 5">
    <name type="scientific">Dyella acidisoli</name>
    <dbReference type="NCBI Taxonomy" id="1867834"/>
    <lineage>
        <taxon>Bacteria</taxon>
        <taxon>Pseudomonadati</taxon>
        <taxon>Pseudomonadota</taxon>
        <taxon>Gammaproteobacteria</taxon>
        <taxon>Lysobacterales</taxon>
        <taxon>Rhodanobacteraceae</taxon>
        <taxon>Dyella</taxon>
    </lineage>
</organism>
<dbReference type="InterPro" id="IPR011991">
    <property type="entry name" value="ArsR-like_HTH"/>
</dbReference>
<evidence type="ECO:0000256" key="1">
    <source>
        <dbReference type="ARBA" id="ARBA00023015"/>
    </source>
</evidence>
<dbReference type="InterPro" id="IPR036390">
    <property type="entry name" value="WH_DNA-bd_sf"/>
</dbReference>
<dbReference type="CDD" id="cd00090">
    <property type="entry name" value="HTH_ARSR"/>
    <property type="match status" value="1"/>
</dbReference>
<dbReference type="InterPro" id="IPR051534">
    <property type="entry name" value="CBASS_pafABC_assoc_protein"/>
</dbReference>
<sequence length="315" mass="35603">MYHPTSRALAVLELLQAHRRISGSELARRLNIQPRTVRRYIAILEEIGIPITTERGRHGAYMLVPGFKLPPMMFSDDEALALSVGLLAAQRLGMTEASAVTASAQAKLERVMPERLQQHVRALTETISLEGGRPVPNVDSALLMKLCKATQERQQIRLTYHSPQNEHTERDVDPFGLGHRSGYWYLVGRCHLRQELRSFRLDRITAAHPLTIHFERPERFDTLAHLADSLATQPRTYLAEVELFTDLPHAMNNLGNAIGVFEPIDRGVLMRSQVDDLDWLARELARLPFGFRVNSPALLRIALQKLAKRLATAYA</sequence>
<dbReference type="RefSeq" id="WP_284318892.1">
    <property type="nucleotide sequence ID" value="NZ_BSOB01000001.1"/>
</dbReference>
<keyword evidence="5" id="KW-1185">Reference proteome</keyword>
<dbReference type="PANTHER" id="PTHR34580:SF3">
    <property type="entry name" value="PROTEIN PAFB"/>
    <property type="match status" value="1"/>
</dbReference>
<dbReference type="InterPro" id="IPR013196">
    <property type="entry name" value="HTH_11"/>
</dbReference>
<keyword evidence="2" id="KW-0804">Transcription</keyword>
<proteinExistence type="predicted"/>